<dbReference type="Pfam" id="PF00497">
    <property type="entry name" value="SBP_bac_3"/>
    <property type="match status" value="1"/>
</dbReference>
<dbReference type="SMART" id="SM00062">
    <property type="entry name" value="PBPb"/>
    <property type="match status" value="1"/>
</dbReference>
<dbReference type="SUPFAM" id="SSF53850">
    <property type="entry name" value="Periplasmic binding protein-like II"/>
    <property type="match status" value="1"/>
</dbReference>
<keyword evidence="7" id="KW-1185">Reference proteome</keyword>
<feature type="chain" id="PRO_5046071500" evidence="4">
    <location>
        <begin position="21"/>
        <end position="398"/>
    </location>
</feature>
<comment type="similarity">
    <text evidence="1">Belongs to the bacterial solute-binding protein 3 family.</text>
</comment>
<proteinExistence type="inferred from homology"/>
<evidence type="ECO:0000256" key="1">
    <source>
        <dbReference type="ARBA" id="ARBA00010333"/>
    </source>
</evidence>
<dbReference type="PANTHER" id="PTHR30085:SF6">
    <property type="entry name" value="ABC TRANSPORTER GLUTAMINE-BINDING PROTEIN GLNH"/>
    <property type="match status" value="1"/>
</dbReference>
<feature type="signal peptide" evidence="4">
    <location>
        <begin position="1"/>
        <end position="20"/>
    </location>
</feature>
<dbReference type="Gene3D" id="3.40.190.10">
    <property type="entry name" value="Periplasmic binding protein-like II"/>
    <property type="match status" value="2"/>
</dbReference>
<keyword evidence="3 4" id="KW-0732">Signal</keyword>
<dbReference type="Proteomes" id="UP001519325">
    <property type="component" value="Unassembled WGS sequence"/>
</dbReference>
<evidence type="ECO:0000256" key="4">
    <source>
        <dbReference type="SAM" id="SignalP"/>
    </source>
</evidence>
<comment type="caution">
    <text evidence="6">The sequence shown here is derived from an EMBL/GenBank/DDBJ whole genome shotgun (WGS) entry which is preliminary data.</text>
</comment>
<sequence length="398" mass="43129">MKRSILAVPLMAALLPVACARSEVAAPEYVVGIKYDQPGLSLMAKGGPRGFDVEVANYIAAHLGTEPGEITWVEAPTSKREDLLRGGDVDFVVGSYSITAERLRQVAFAGPYFVAGQDLLVRAAETTIDRPEDLNGRTVCSVAGSTSADKIKQDFATGVKLTTREGFSPCVDDLRARRVDAVTADDVILAGYAAQSPGELRVVGHPFTRERYGVGVRKGDTELQSKITAAIQSMIADGSWDRAVRTHLAPSGYTPLPAPPVFTATDARIQPGDPATLDPALIRTVSQLTEAANTQQWETFDSMICPEASPAVSSFVMQYTPQYDNHLGPEVMDADYRHTATGIAQHTPDSATFLARETFSNIPAKYRQYFKDIDYAATMTRRDGQWRLCGLAADFVES</sequence>
<evidence type="ECO:0000256" key="2">
    <source>
        <dbReference type="ARBA" id="ARBA00022448"/>
    </source>
</evidence>
<feature type="domain" description="Solute-binding protein family 3/N-terminal" evidence="5">
    <location>
        <begin position="28"/>
        <end position="251"/>
    </location>
</feature>
<dbReference type="PANTHER" id="PTHR30085">
    <property type="entry name" value="AMINO ACID ABC TRANSPORTER PERMEASE"/>
    <property type="match status" value="1"/>
</dbReference>
<protein>
    <submittedName>
        <fullName evidence="6">ABC-type amino acid transport substrate-binding protein</fullName>
    </submittedName>
</protein>
<evidence type="ECO:0000256" key="3">
    <source>
        <dbReference type="ARBA" id="ARBA00022729"/>
    </source>
</evidence>
<dbReference type="InterPro" id="IPR051455">
    <property type="entry name" value="Bact_solute-bind_prot3"/>
</dbReference>
<reference evidence="6 7" key="1">
    <citation type="submission" date="2021-03" db="EMBL/GenBank/DDBJ databases">
        <title>Sequencing the genomes of 1000 actinobacteria strains.</title>
        <authorList>
            <person name="Klenk H.-P."/>
        </authorList>
    </citation>
    <scope>NUCLEOTIDE SEQUENCE [LARGE SCALE GENOMIC DNA]</scope>
    <source>
        <strain evidence="6 7">DSM 45516</strain>
    </source>
</reference>
<accession>A0ABS4QRE3</accession>
<organism evidence="6 7">
    <name type="scientific">Nocardia goodfellowii</name>
    <dbReference type="NCBI Taxonomy" id="882446"/>
    <lineage>
        <taxon>Bacteria</taxon>
        <taxon>Bacillati</taxon>
        <taxon>Actinomycetota</taxon>
        <taxon>Actinomycetes</taxon>
        <taxon>Mycobacteriales</taxon>
        <taxon>Nocardiaceae</taxon>
        <taxon>Nocardia</taxon>
    </lineage>
</organism>
<evidence type="ECO:0000313" key="7">
    <source>
        <dbReference type="Proteomes" id="UP001519325"/>
    </source>
</evidence>
<dbReference type="InterPro" id="IPR001638">
    <property type="entry name" value="Solute-binding_3/MltF_N"/>
</dbReference>
<evidence type="ECO:0000259" key="5">
    <source>
        <dbReference type="SMART" id="SM00062"/>
    </source>
</evidence>
<gene>
    <name evidence="6" type="ORF">BJ987_006999</name>
</gene>
<keyword evidence="2" id="KW-0813">Transport</keyword>
<dbReference type="RefSeq" id="WP_209897269.1">
    <property type="nucleotide sequence ID" value="NZ_JAGGMR010000001.1"/>
</dbReference>
<evidence type="ECO:0000313" key="6">
    <source>
        <dbReference type="EMBL" id="MBP2194098.1"/>
    </source>
</evidence>
<dbReference type="CDD" id="cd13690">
    <property type="entry name" value="PBP2_GluB"/>
    <property type="match status" value="1"/>
</dbReference>
<dbReference type="EMBL" id="JAGGMR010000001">
    <property type="protein sequence ID" value="MBP2194098.1"/>
    <property type="molecule type" value="Genomic_DNA"/>
</dbReference>
<name>A0ABS4QRE3_9NOCA</name>